<keyword evidence="2" id="KW-1185">Reference proteome</keyword>
<sequence>MRLARPWCCCACVVLVTNPSYDVIGWDCARPKDFRRPRKLRSFLTKEPQSLETVQRIFALSAGMDSLWHARWSIRLVCGRTLALSRGSFVSTGRVEYGVWSCILTP</sequence>
<organism evidence="1 2">
    <name type="scientific">Macroventuria anomochaeta</name>
    <dbReference type="NCBI Taxonomy" id="301207"/>
    <lineage>
        <taxon>Eukaryota</taxon>
        <taxon>Fungi</taxon>
        <taxon>Dikarya</taxon>
        <taxon>Ascomycota</taxon>
        <taxon>Pezizomycotina</taxon>
        <taxon>Dothideomycetes</taxon>
        <taxon>Pleosporomycetidae</taxon>
        <taxon>Pleosporales</taxon>
        <taxon>Pleosporineae</taxon>
        <taxon>Didymellaceae</taxon>
        <taxon>Macroventuria</taxon>
    </lineage>
</organism>
<gene>
    <name evidence="1" type="ORF">BU25DRAFT_169829</name>
</gene>
<dbReference type="EMBL" id="MU006734">
    <property type="protein sequence ID" value="KAF2623880.1"/>
    <property type="molecule type" value="Genomic_DNA"/>
</dbReference>
<evidence type="ECO:0000313" key="1">
    <source>
        <dbReference type="EMBL" id="KAF2623880.1"/>
    </source>
</evidence>
<reference evidence="1" key="1">
    <citation type="journal article" date="2020" name="Stud. Mycol.">
        <title>101 Dothideomycetes genomes: a test case for predicting lifestyles and emergence of pathogens.</title>
        <authorList>
            <person name="Haridas S."/>
            <person name="Albert R."/>
            <person name="Binder M."/>
            <person name="Bloem J."/>
            <person name="Labutti K."/>
            <person name="Salamov A."/>
            <person name="Andreopoulos B."/>
            <person name="Baker S."/>
            <person name="Barry K."/>
            <person name="Bills G."/>
            <person name="Bluhm B."/>
            <person name="Cannon C."/>
            <person name="Castanera R."/>
            <person name="Culley D."/>
            <person name="Daum C."/>
            <person name="Ezra D."/>
            <person name="Gonzalez J."/>
            <person name="Henrissat B."/>
            <person name="Kuo A."/>
            <person name="Liang C."/>
            <person name="Lipzen A."/>
            <person name="Lutzoni F."/>
            <person name="Magnuson J."/>
            <person name="Mondo S."/>
            <person name="Nolan M."/>
            <person name="Ohm R."/>
            <person name="Pangilinan J."/>
            <person name="Park H.-J."/>
            <person name="Ramirez L."/>
            <person name="Alfaro M."/>
            <person name="Sun H."/>
            <person name="Tritt A."/>
            <person name="Yoshinaga Y."/>
            <person name="Zwiers L.-H."/>
            <person name="Turgeon B."/>
            <person name="Goodwin S."/>
            <person name="Spatafora J."/>
            <person name="Crous P."/>
            <person name="Grigoriev I."/>
        </authorList>
    </citation>
    <scope>NUCLEOTIDE SEQUENCE</scope>
    <source>
        <strain evidence="1">CBS 525.71</strain>
    </source>
</reference>
<evidence type="ECO:0000313" key="2">
    <source>
        <dbReference type="Proteomes" id="UP000799754"/>
    </source>
</evidence>
<accession>A0ACB6RPJ9</accession>
<name>A0ACB6RPJ9_9PLEO</name>
<dbReference type="Proteomes" id="UP000799754">
    <property type="component" value="Unassembled WGS sequence"/>
</dbReference>
<proteinExistence type="predicted"/>
<comment type="caution">
    <text evidence="1">The sequence shown here is derived from an EMBL/GenBank/DDBJ whole genome shotgun (WGS) entry which is preliminary data.</text>
</comment>
<protein>
    <submittedName>
        <fullName evidence="1">Uncharacterized protein</fullName>
    </submittedName>
</protein>